<gene>
    <name evidence="6" type="ORF">JGB26_18145</name>
</gene>
<evidence type="ECO:0000256" key="3">
    <source>
        <dbReference type="ARBA" id="ARBA00022801"/>
    </source>
</evidence>
<dbReference type="Pfam" id="PF00293">
    <property type="entry name" value="NUDIX"/>
    <property type="match status" value="1"/>
</dbReference>
<dbReference type="PANTHER" id="PTHR43046">
    <property type="entry name" value="GDP-MANNOSE MANNOSYL HYDROLASE"/>
    <property type="match status" value="1"/>
</dbReference>
<dbReference type="Proteomes" id="UP000634780">
    <property type="component" value="Unassembled WGS sequence"/>
</dbReference>
<comment type="similarity">
    <text evidence="2 4">Belongs to the Nudix hydrolase family.</text>
</comment>
<dbReference type="SUPFAM" id="SSF55811">
    <property type="entry name" value="Nudix"/>
    <property type="match status" value="1"/>
</dbReference>
<dbReference type="InterPro" id="IPR015797">
    <property type="entry name" value="NUDIX_hydrolase-like_dom_sf"/>
</dbReference>
<evidence type="ECO:0000256" key="4">
    <source>
        <dbReference type="RuleBase" id="RU003476"/>
    </source>
</evidence>
<sequence length="147" mass="16088">MSVVLDGPRVLLMKRFRRHRTAAACAVCAAVGWSGPDCGGHDYAVLPGGHVEPGETMAEAAVRELREETTLVARVERVLWTGLHNDRPATYFLMADVEGCARLSGPEAEANAPDNRFELSWATADDLNPLGLHPVEARHHLAELLRR</sequence>
<protein>
    <submittedName>
        <fullName evidence="6">NUDIX domain-containing protein</fullName>
    </submittedName>
</protein>
<comment type="cofactor">
    <cofactor evidence="1">
        <name>Mg(2+)</name>
        <dbReference type="ChEBI" id="CHEBI:18420"/>
    </cofactor>
</comment>
<evidence type="ECO:0000256" key="2">
    <source>
        <dbReference type="ARBA" id="ARBA00005582"/>
    </source>
</evidence>
<organism evidence="6 7">
    <name type="scientific">Streptomyces flavofungini</name>
    <dbReference type="NCBI Taxonomy" id="68200"/>
    <lineage>
        <taxon>Bacteria</taxon>
        <taxon>Bacillati</taxon>
        <taxon>Actinomycetota</taxon>
        <taxon>Actinomycetes</taxon>
        <taxon>Kitasatosporales</taxon>
        <taxon>Streptomycetaceae</taxon>
        <taxon>Streptomyces</taxon>
    </lineage>
</organism>
<name>A0ABS0X735_9ACTN</name>
<evidence type="ECO:0000313" key="6">
    <source>
        <dbReference type="EMBL" id="MBJ3809015.1"/>
    </source>
</evidence>
<dbReference type="PROSITE" id="PS51462">
    <property type="entry name" value="NUDIX"/>
    <property type="match status" value="1"/>
</dbReference>
<dbReference type="Gene3D" id="3.90.79.10">
    <property type="entry name" value="Nucleoside Triphosphate Pyrophosphohydrolase"/>
    <property type="match status" value="1"/>
</dbReference>
<comment type="caution">
    <text evidence="6">The sequence shown here is derived from an EMBL/GenBank/DDBJ whole genome shotgun (WGS) entry which is preliminary data.</text>
</comment>
<dbReference type="InterPro" id="IPR000086">
    <property type="entry name" value="NUDIX_hydrolase_dom"/>
</dbReference>
<feature type="domain" description="Nudix hydrolase" evidence="5">
    <location>
        <begin position="1"/>
        <end position="147"/>
    </location>
</feature>
<evidence type="ECO:0000256" key="1">
    <source>
        <dbReference type="ARBA" id="ARBA00001946"/>
    </source>
</evidence>
<keyword evidence="7" id="KW-1185">Reference proteome</keyword>
<dbReference type="EMBL" id="JAEKOZ010000010">
    <property type="protein sequence ID" value="MBJ3809015.1"/>
    <property type="molecule type" value="Genomic_DNA"/>
</dbReference>
<accession>A0ABS0X735</accession>
<evidence type="ECO:0000313" key="7">
    <source>
        <dbReference type="Proteomes" id="UP000634780"/>
    </source>
</evidence>
<dbReference type="PANTHER" id="PTHR43046:SF14">
    <property type="entry name" value="MUTT_NUDIX FAMILY PROTEIN"/>
    <property type="match status" value="1"/>
</dbReference>
<reference evidence="6 7" key="1">
    <citation type="submission" date="2020-12" db="EMBL/GenBank/DDBJ databases">
        <title>Streptomyces typhae sp. nov., a novel endophytic actinomycete isolated from the root of cattail pollen (Typha angustifolia L.).</title>
        <authorList>
            <person name="Peng C."/>
            <person name="Liu C."/>
        </authorList>
    </citation>
    <scope>NUCLEOTIDE SEQUENCE [LARGE SCALE GENOMIC DNA]</scope>
    <source>
        <strain evidence="6 7">JCM 4753</strain>
    </source>
</reference>
<keyword evidence="3 4" id="KW-0378">Hydrolase</keyword>
<dbReference type="InterPro" id="IPR020476">
    <property type="entry name" value="Nudix_hydrolase"/>
</dbReference>
<proteinExistence type="inferred from homology"/>
<dbReference type="PRINTS" id="PR00502">
    <property type="entry name" value="NUDIXFAMILY"/>
</dbReference>
<evidence type="ECO:0000259" key="5">
    <source>
        <dbReference type="PROSITE" id="PS51462"/>
    </source>
</evidence>
<dbReference type="InterPro" id="IPR020084">
    <property type="entry name" value="NUDIX_hydrolase_CS"/>
</dbReference>
<dbReference type="PROSITE" id="PS00893">
    <property type="entry name" value="NUDIX_BOX"/>
    <property type="match status" value="1"/>
</dbReference>